<dbReference type="PANTHER" id="PTHR22906:SF48">
    <property type="entry name" value="THROMBOSPONDIN TYPE 1 DOMAIN PROTEIN"/>
    <property type="match status" value="1"/>
</dbReference>
<dbReference type="STRING" id="51028.A0A0N4V638"/>
<dbReference type="PANTHER" id="PTHR22906">
    <property type="entry name" value="PROPERDIN"/>
    <property type="match status" value="1"/>
</dbReference>
<keyword evidence="1" id="KW-0677">Repeat</keyword>
<dbReference type="PRINTS" id="PR01705">
    <property type="entry name" value="TSP1REPEAT"/>
</dbReference>
<keyword evidence="2" id="KW-1015">Disulfide bond</keyword>
<dbReference type="AlphaFoldDB" id="A0A0N4V638"/>
<dbReference type="InterPro" id="IPR052065">
    <property type="entry name" value="Compl_asym_regulator"/>
</dbReference>
<organism evidence="5">
    <name type="scientific">Enterobius vermicularis</name>
    <name type="common">Human pinworm</name>
    <dbReference type="NCBI Taxonomy" id="51028"/>
    <lineage>
        <taxon>Eukaryota</taxon>
        <taxon>Metazoa</taxon>
        <taxon>Ecdysozoa</taxon>
        <taxon>Nematoda</taxon>
        <taxon>Chromadorea</taxon>
        <taxon>Rhabditida</taxon>
        <taxon>Spirurina</taxon>
        <taxon>Oxyuridomorpha</taxon>
        <taxon>Oxyuroidea</taxon>
        <taxon>Oxyuridae</taxon>
        <taxon>Enterobius</taxon>
    </lineage>
</organism>
<dbReference type="SMART" id="SM00209">
    <property type="entry name" value="TSP1"/>
    <property type="match status" value="3"/>
</dbReference>
<dbReference type="InterPro" id="IPR036383">
    <property type="entry name" value="TSP1_rpt_sf"/>
</dbReference>
<dbReference type="PROSITE" id="PS50092">
    <property type="entry name" value="TSP1"/>
    <property type="match status" value="3"/>
</dbReference>
<dbReference type="Proteomes" id="UP000274131">
    <property type="component" value="Unassembled WGS sequence"/>
</dbReference>
<dbReference type="EMBL" id="UXUI01008127">
    <property type="protein sequence ID" value="VDD90570.1"/>
    <property type="molecule type" value="Genomic_DNA"/>
</dbReference>
<dbReference type="Pfam" id="PF00090">
    <property type="entry name" value="TSP_1"/>
    <property type="match status" value="2"/>
</dbReference>
<reference evidence="3 4" key="2">
    <citation type="submission" date="2018-10" db="EMBL/GenBank/DDBJ databases">
        <authorList>
            <consortium name="Pathogen Informatics"/>
        </authorList>
    </citation>
    <scope>NUCLEOTIDE SEQUENCE [LARGE SCALE GENOMIC DNA]</scope>
</reference>
<dbReference type="InterPro" id="IPR000884">
    <property type="entry name" value="TSP1_rpt"/>
</dbReference>
<protein>
    <submittedName>
        <fullName evidence="5">TIL domain-containing protein</fullName>
    </submittedName>
</protein>
<dbReference type="OrthoDB" id="6273859at2759"/>
<evidence type="ECO:0000256" key="2">
    <source>
        <dbReference type="ARBA" id="ARBA00023157"/>
    </source>
</evidence>
<reference evidence="5" key="1">
    <citation type="submission" date="2017-02" db="UniProtKB">
        <authorList>
            <consortium name="WormBaseParasite"/>
        </authorList>
    </citation>
    <scope>IDENTIFICATION</scope>
</reference>
<dbReference type="FunFam" id="2.20.100.10:FF:000001">
    <property type="entry name" value="semaphorin-5A isoform X1"/>
    <property type="match status" value="1"/>
</dbReference>
<keyword evidence="4" id="KW-1185">Reference proteome</keyword>
<evidence type="ECO:0000313" key="3">
    <source>
        <dbReference type="EMBL" id="VDD90570.1"/>
    </source>
</evidence>
<evidence type="ECO:0000313" key="5">
    <source>
        <dbReference type="WBParaSite" id="EVEC_0000571001-mRNA-1"/>
    </source>
</evidence>
<accession>A0A0N4V638</accession>
<dbReference type="Gene3D" id="2.20.100.10">
    <property type="entry name" value="Thrombospondin type-1 (TSP1) repeat"/>
    <property type="match status" value="2"/>
</dbReference>
<evidence type="ECO:0000313" key="4">
    <source>
        <dbReference type="Proteomes" id="UP000274131"/>
    </source>
</evidence>
<evidence type="ECO:0000256" key="1">
    <source>
        <dbReference type="ARBA" id="ARBA00022737"/>
    </source>
</evidence>
<dbReference type="SUPFAM" id="SSF82895">
    <property type="entry name" value="TSP-1 type 1 repeat"/>
    <property type="match status" value="2"/>
</dbReference>
<proteinExistence type="predicted"/>
<sequence>IVALLTTDIAFVNGAPQVCLTCVIPCTTCEGQWGEWGPWSDCTFQYGVWGRTRERSCRGANCEGARDEAIRCDPPTTTTLPPPVWGEWSAWTICSASCGGGTQTRTRLCIRVAGQTLSCSGPSSETRNCNPQPCCNWGQWGPWSSCSVTCGNGVSIRSRECSCSQGCQGESIQEQTCTNAPCQESCNTGCSSCCSISICASCVPGQPCASTCFPEGSSSVPTIGGSTIPTINSGAVPTIPTIGSGDVPTIPTIGSGDIPTIPTIGSGALPTINSDLPVIGSGNIPQIRSVRQAVQTAYNGMSVPSNRLANAAVPATLQGGIATLPEIGELRPVVDAPANGAAITVNPNSNNNGVVYSYYHPYYMPRQRGPTPVIRQ</sequence>
<dbReference type="WBParaSite" id="EVEC_0000571001-mRNA-1">
    <property type="protein sequence ID" value="EVEC_0000571001-mRNA-1"/>
    <property type="gene ID" value="EVEC_0000571001"/>
</dbReference>
<name>A0A0N4V638_ENTVE</name>
<gene>
    <name evidence="3" type="ORF">EVEC_LOCUS5321</name>
</gene>